<evidence type="ECO:0000256" key="1">
    <source>
        <dbReference type="ARBA" id="ARBA00010378"/>
    </source>
</evidence>
<dbReference type="SUPFAM" id="SSF52540">
    <property type="entry name" value="P-loop containing nucleoside triphosphate hydrolases"/>
    <property type="match status" value="2"/>
</dbReference>
<gene>
    <name evidence="5" type="ORF">J27TS8_44210</name>
</gene>
<dbReference type="Proteomes" id="UP000682111">
    <property type="component" value="Unassembled WGS sequence"/>
</dbReference>
<reference evidence="5" key="1">
    <citation type="submission" date="2021-03" db="EMBL/GenBank/DDBJ databases">
        <title>Antimicrobial resistance genes in bacteria isolated from Japanese honey, and their potential for conferring macrolide and lincosamide resistance in the American foulbrood pathogen Paenibacillus larvae.</title>
        <authorList>
            <person name="Okamoto M."/>
            <person name="Kumagai M."/>
            <person name="Kanamori H."/>
            <person name="Takamatsu D."/>
        </authorList>
    </citation>
    <scope>NUCLEOTIDE SEQUENCE</scope>
    <source>
        <strain evidence="5">J27TS8</strain>
    </source>
</reference>
<keyword evidence="3" id="KW-0067">ATP-binding</keyword>
<dbReference type="CDD" id="cd19481">
    <property type="entry name" value="RecA-like_protease"/>
    <property type="match status" value="1"/>
</dbReference>
<dbReference type="Gene3D" id="1.10.8.60">
    <property type="match status" value="1"/>
</dbReference>
<evidence type="ECO:0000256" key="3">
    <source>
        <dbReference type="ARBA" id="ARBA00022840"/>
    </source>
</evidence>
<dbReference type="InterPro" id="IPR000641">
    <property type="entry name" value="CbxX/CfxQ"/>
</dbReference>
<comment type="caution">
    <text evidence="5">The sequence shown here is derived from an EMBL/GenBank/DDBJ whole genome shotgun (WGS) entry which is preliminary data.</text>
</comment>
<dbReference type="AlphaFoldDB" id="A0A920BVY6"/>
<dbReference type="InterPro" id="IPR003593">
    <property type="entry name" value="AAA+_ATPase"/>
</dbReference>
<dbReference type="PANTHER" id="PTHR43392:SF2">
    <property type="entry name" value="AAA-TYPE ATPASE FAMILY PROTEIN _ ANKYRIN REPEAT FAMILY PROTEIN"/>
    <property type="match status" value="1"/>
</dbReference>
<evidence type="ECO:0000256" key="2">
    <source>
        <dbReference type="ARBA" id="ARBA00022741"/>
    </source>
</evidence>
<dbReference type="PRINTS" id="PR00819">
    <property type="entry name" value="CBXCFQXSUPER"/>
</dbReference>
<keyword evidence="2" id="KW-0547">Nucleotide-binding</keyword>
<evidence type="ECO:0000313" key="6">
    <source>
        <dbReference type="Proteomes" id="UP000682111"/>
    </source>
</evidence>
<dbReference type="PANTHER" id="PTHR43392">
    <property type="entry name" value="AAA-TYPE ATPASE FAMILY PROTEIN / ANKYRIN REPEAT FAMILY PROTEIN"/>
    <property type="match status" value="1"/>
</dbReference>
<sequence>MINQQDEQRQQITKLLSKWKQEIIEKGYIENESQLLEKIRTLDEEKDNELLSTLLSLAAISRIKKINAHDSIVRAWMERAQSLNPKNDEARRFLAQFQWEGKKDVLTNLQFPTIRETDNRQQKKKTAEQIIFLCKLFLQENEEHLEALEEAAKIVKELKDLELIHKYELLIDLLEKAIEAVVGIRKAAEEFEQTISGSFYNTSYFYDMKAHLENIERIKDEWSEQFQEKEFYESRNALNELDSMIGMDLVKKRVKALYQFLKYQKARKDIGFQIKDEISLNMVVTGNPGTGKTSLVRLLANIYHELGVLPRKDVIEVDRSQLVGAYVGQTEENVRKIVEKALGGILFIDEAYSLKREGQSGNDYGQTAIDTLVSLMTGKEFGGRFAVVMAGYPEEMSQFLDANPGLRSRFPRSNLIHLEDYSEDELILIAEKFAQDNDYVLTEEAKIQLRKRLEKERVDETFGNARTVHNLILDAIFHKGAKAVEQQTIFDYTFLDKDDFVTEEAENTATSKFLLEQLIGLDEVKEEVRKLISFVKVQQARREHGLPVLPLQLHSVFMGNPGTGKTTVAKIYAQALKECGILKRGHLLVTSRADFVAGYVGQTAIKTKKKIREALGGVLFIDEAYSLLSQTSGDFGKEVIDTLVDEMTKHNENLVIILAGYPHEMEQLLESNPGLRSRFKKFFHFHDYTSEELIEIMEHYGSNYQYELSIEAKDYLQKELSNIDVNGNGRFATNLMDEAIQAQASRLMEYENISVINEATLVQKSDIEKSLNKLRRGDS</sequence>
<dbReference type="InterPro" id="IPR041627">
    <property type="entry name" value="AAA_lid_6"/>
</dbReference>
<dbReference type="Pfam" id="PF00004">
    <property type="entry name" value="AAA"/>
    <property type="match status" value="2"/>
</dbReference>
<evidence type="ECO:0000313" key="5">
    <source>
        <dbReference type="EMBL" id="GIN64428.1"/>
    </source>
</evidence>
<proteinExistence type="inferred from homology"/>
<dbReference type="FunFam" id="3.40.50.300:FF:000216">
    <property type="entry name" value="Type VII secretion ATPase EccA"/>
    <property type="match status" value="2"/>
</dbReference>
<feature type="domain" description="AAA+ ATPase" evidence="4">
    <location>
        <begin position="551"/>
        <end position="687"/>
    </location>
</feature>
<keyword evidence="6" id="KW-1185">Reference proteome</keyword>
<dbReference type="RefSeq" id="WP_137744042.1">
    <property type="nucleotide sequence ID" value="NZ_BORC01000014.1"/>
</dbReference>
<accession>A0A920BVY6</accession>
<dbReference type="InterPro" id="IPR027417">
    <property type="entry name" value="P-loop_NTPase"/>
</dbReference>
<protein>
    <recommendedName>
        <fullName evidence="4">AAA+ ATPase domain-containing protein</fullName>
    </recommendedName>
</protein>
<dbReference type="Gene3D" id="3.40.50.300">
    <property type="entry name" value="P-loop containing nucleotide triphosphate hydrolases"/>
    <property type="match status" value="2"/>
</dbReference>
<evidence type="ECO:0000259" key="4">
    <source>
        <dbReference type="SMART" id="SM00382"/>
    </source>
</evidence>
<dbReference type="Pfam" id="PF17866">
    <property type="entry name" value="AAA_lid_6"/>
    <property type="match status" value="2"/>
</dbReference>
<dbReference type="InterPro" id="IPR003959">
    <property type="entry name" value="ATPase_AAA_core"/>
</dbReference>
<comment type="similarity">
    <text evidence="1">Belongs to the CbxX/CfxQ family.</text>
</comment>
<dbReference type="SMART" id="SM00382">
    <property type="entry name" value="AAA"/>
    <property type="match status" value="2"/>
</dbReference>
<dbReference type="GO" id="GO:0016887">
    <property type="term" value="F:ATP hydrolysis activity"/>
    <property type="evidence" value="ECO:0007669"/>
    <property type="project" value="InterPro"/>
</dbReference>
<organism evidence="5 6">
    <name type="scientific">Robertmurraya siralis</name>
    <dbReference type="NCBI Taxonomy" id="77777"/>
    <lineage>
        <taxon>Bacteria</taxon>
        <taxon>Bacillati</taxon>
        <taxon>Bacillota</taxon>
        <taxon>Bacilli</taxon>
        <taxon>Bacillales</taxon>
        <taxon>Bacillaceae</taxon>
        <taxon>Robertmurraya</taxon>
    </lineage>
</organism>
<dbReference type="EMBL" id="BORC01000014">
    <property type="protein sequence ID" value="GIN64428.1"/>
    <property type="molecule type" value="Genomic_DNA"/>
</dbReference>
<dbReference type="InterPro" id="IPR050773">
    <property type="entry name" value="CbxX/CfxQ_RuBisCO_ESX"/>
</dbReference>
<feature type="domain" description="AAA+ ATPase" evidence="4">
    <location>
        <begin position="278"/>
        <end position="420"/>
    </location>
</feature>
<dbReference type="GO" id="GO:0005524">
    <property type="term" value="F:ATP binding"/>
    <property type="evidence" value="ECO:0007669"/>
    <property type="project" value="UniProtKB-KW"/>
</dbReference>
<name>A0A920BVY6_9BACI</name>
<dbReference type="CDD" id="cd00009">
    <property type="entry name" value="AAA"/>
    <property type="match status" value="1"/>
</dbReference>
<dbReference type="OrthoDB" id="9806903at2"/>